<comment type="caution">
    <text evidence="2">The sequence shown here is derived from an EMBL/GenBank/DDBJ whole genome shotgun (WGS) entry which is preliminary data.</text>
</comment>
<dbReference type="AlphaFoldDB" id="H5U6I5"/>
<evidence type="ECO:0000313" key="2">
    <source>
        <dbReference type="EMBL" id="GAB41343.1"/>
    </source>
</evidence>
<dbReference type="EMBL" id="BAFC01000126">
    <property type="protein sequence ID" value="GAB41343.1"/>
    <property type="molecule type" value="Genomic_DNA"/>
</dbReference>
<dbReference type="Proteomes" id="UP000005845">
    <property type="component" value="Unassembled WGS sequence"/>
</dbReference>
<evidence type="ECO:0000256" key="1">
    <source>
        <dbReference type="SAM" id="MobiDB-lite"/>
    </source>
</evidence>
<protein>
    <submittedName>
        <fullName evidence="2">Uncharacterized protein</fullName>
    </submittedName>
</protein>
<feature type="region of interest" description="Disordered" evidence="1">
    <location>
        <begin position="1"/>
        <end position="29"/>
    </location>
</feature>
<feature type="compositionally biased region" description="Low complexity" evidence="1">
    <location>
        <begin position="17"/>
        <end position="28"/>
    </location>
</feature>
<keyword evidence="3" id="KW-1185">Reference proteome</keyword>
<sequence length="60" mass="6540">MIVESIGNGPPPEAWRATPTMASASTSADPVDTRVKFDMHPPSASVPVEMLSRAEYLKRR</sequence>
<accession>H5U6I5</accession>
<proteinExistence type="predicted"/>
<name>H5U6I5_9ACTN</name>
<evidence type="ECO:0000313" key="3">
    <source>
        <dbReference type="Proteomes" id="UP000005845"/>
    </source>
</evidence>
<reference evidence="2 3" key="1">
    <citation type="submission" date="2012-02" db="EMBL/GenBank/DDBJ databases">
        <title>Whole genome shotgun sequence of Gordonia sputi NBRC 100414.</title>
        <authorList>
            <person name="Yoshida I."/>
            <person name="Hosoyama A."/>
            <person name="Tsuchikane K."/>
            <person name="Katsumata H."/>
            <person name="Yamazaki S."/>
            <person name="Fujita N."/>
        </authorList>
    </citation>
    <scope>NUCLEOTIDE SEQUENCE [LARGE SCALE GENOMIC DNA]</scope>
    <source>
        <strain evidence="2 3">NBRC 100414</strain>
    </source>
</reference>
<organism evidence="2 3">
    <name type="scientific">Gordonia sputi NBRC 100414</name>
    <dbReference type="NCBI Taxonomy" id="1089453"/>
    <lineage>
        <taxon>Bacteria</taxon>
        <taxon>Bacillati</taxon>
        <taxon>Actinomycetota</taxon>
        <taxon>Actinomycetes</taxon>
        <taxon>Mycobacteriales</taxon>
        <taxon>Gordoniaceae</taxon>
        <taxon>Gordonia</taxon>
    </lineage>
</organism>
<gene>
    <name evidence="2" type="ORF">GOSPT_128_00080</name>
</gene>